<comment type="caution">
    <text evidence="2">The sequence shown here is derived from an EMBL/GenBank/DDBJ whole genome shotgun (WGS) entry which is preliminary data.</text>
</comment>
<evidence type="ECO:0000313" key="2">
    <source>
        <dbReference type="EMBL" id="ORY43640.1"/>
    </source>
</evidence>
<sequence>MFSALLLTYRKPSSERYLEEQLESFSHQDEHIQLIWSSVRNHHQPMFTCDWSRRAAQVPWKIIVTHVNKHGAESQFLPAYTPDFVELQGRVPLEVSISVPMDDLQIAERREEVSGLSPQAATVMSRPPSYRSYVPS</sequence>
<proteinExistence type="predicted"/>
<dbReference type="EMBL" id="MCGO01000024">
    <property type="protein sequence ID" value="ORY43640.1"/>
    <property type="molecule type" value="Genomic_DNA"/>
</dbReference>
<dbReference type="Proteomes" id="UP000193642">
    <property type="component" value="Unassembled WGS sequence"/>
</dbReference>
<organism evidence="2 3">
    <name type="scientific">Rhizoclosmatium globosum</name>
    <dbReference type="NCBI Taxonomy" id="329046"/>
    <lineage>
        <taxon>Eukaryota</taxon>
        <taxon>Fungi</taxon>
        <taxon>Fungi incertae sedis</taxon>
        <taxon>Chytridiomycota</taxon>
        <taxon>Chytridiomycota incertae sedis</taxon>
        <taxon>Chytridiomycetes</taxon>
        <taxon>Chytridiales</taxon>
        <taxon>Chytriomycetaceae</taxon>
        <taxon>Rhizoclosmatium</taxon>
    </lineage>
</organism>
<reference evidence="2 3" key="1">
    <citation type="submission" date="2016-07" db="EMBL/GenBank/DDBJ databases">
        <title>Pervasive Adenine N6-methylation of Active Genes in Fungi.</title>
        <authorList>
            <consortium name="DOE Joint Genome Institute"/>
            <person name="Mondo S.J."/>
            <person name="Dannebaum R.O."/>
            <person name="Kuo R.C."/>
            <person name="Labutti K."/>
            <person name="Haridas S."/>
            <person name="Kuo A."/>
            <person name="Salamov A."/>
            <person name="Ahrendt S.R."/>
            <person name="Lipzen A."/>
            <person name="Sullivan W."/>
            <person name="Andreopoulos W.B."/>
            <person name="Clum A."/>
            <person name="Lindquist E."/>
            <person name="Daum C."/>
            <person name="Ramamoorthy G.K."/>
            <person name="Gryganskyi A."/>
            <person name="Culley D."/>
            <person name="Magnuson J.K."/>
            <person name="James T.Y."/>
            <person name="O'Malley M.A."/>
            <person name="Stajich J.E."/>
            <person name="Spatafora J.W."/>
            <person name="Visel A."/>
            <person name="Grigoriev I.V."/>
        </authorList>
    </citation>
    <scope>NUCLEOTIDE SEQUENCE [LARGE SCALE GENOMIC DNA]</scope>
    <source>
        <strain evidence="2 3">JEL800</strain>
    </source>
</reference>
<evidence type="ECO:0000313" key="3">
    <source>
        <dbReference type="Proteomes" id="UP000193642"/>
    </source>
</evidence>
<evidence type="ECO:0000256" key="1">
    <source>
        <dbReference type="SAM" id="MobiDB-lite"/>
    </source>
</evidence>
<protein>
    <submittedName>
        <fullName evidence="2">Uncharacterized protein</fullName>
    </submittedName>
</protein>
<name>A0A1Y2C9C5_9FUNG</name>
<feature type="region of interest" description="Disordered" evidence="1">
    <location>
        <begin position="117"/>
        <end position="136"/>
    </location>
</feature>
<gene>
    <name evidence="2" type="ORF">BCR33DRAFT_717327</name>
</gene>
<accession>A0A1Y2C9C5</accession>
<dbReference type="AlphaFoldDB" id="A0A1Y2C9C5"/>
<feature type="compositionally biased region" description="Low complexity" evidence="1">
    <location>
        <begin position="125"/>
        <end position="136"/>
    </location>
</feature>
<dbReference type="OrthoDB" id="2153270at2759"/>
<keyword evidence="3" id="KW-1185">Reference proteome</keyword>